<feature type="transmembrane region" description="Helical" evidence="2">
    <location>
        <begin position="64"/>
        <end position="90"/>
    </location>
</feature>
<feature type="transmembrane region" description="Helical" evidence="2">
    <location>
        <begin position="193"/>
        <end position="210"/>
    </location>
</feature>
<keyword evidence="2" id="KW-1133">Transmembrane helix</keyword>
<sequence>MKWVGEAAGHHWDYLPHNACARSVQVRTYEDVVSPLATLCFTGVLAYLHLLWTRGEPILDWRPFFFPFSPLTIVFQHGFALIAIFSRFIISRIRPEEEQFDVRIPLRHLLGRVPPAPETAPEPSLAEKEDESNSVSSGPHNDGFGNLLGPAKALGLIIQFAGLIIYLVYCILNIKFFIRRHSHSSNSLVNADYTILQLSVAGILIVLLTLPHTPLTPFSLFTSPVPTPSRSYRRANSRFHQAIVFFRDSAAPSLFPSRYSPALFRYLQQFRQIFYLEAISALLIATNFGTSPPVPLSAIIANYDSYGAIPLPTLREDYYWREGGGRVIFALLMLHAVRSNVQKKKFWEKEVLEAHEALAEEISAGASTSSNDKRNEDTSGALPTASSPPGEAHAEHRDTWARIKTVVAAFLNDPLAYSPSVSTMLPFVVAFGCVMNVWDRLLPELADWEKWPADVPCPNQWWDPSVGKWERFRLWWTAGMDRF</sequence>
<accession>A0ABQ8GBD5</accession>
<dbReference type="Proteomes" id="UP000774617">
    <property type="component" value="Unassembled WGS sequence"/>
</dbReference>
<evidence type="ECO:0000256" key="2">
    <source>
        <dbReference type="SAM" id="Phobius"/>
    </source>
</evidence>
<evidence type="ECO:0000313" key="3">
    <source>
        <dbReference type="EMBL" id="KAH7050283.1"/>
    </source>
</evidence>
<evidence type="ECO:0000313" key="4">
    <source>
        <dbReference type="Proteomes" id="UP000774617"/>
    </source>
</evidence>
<proteinExistence type="predicted"/>
<organism evidence="3 4">
    <name type="scientific">Macrophomina phaseolina</name>
    <dbReference type="NCBI Taxonomy" id="35725"/>
    <lineage>
        <taxon>Eukaryota</taxon>
        <taxon>Fungi</taxon>
        <taxon>Dikarya</taxon>
        <taxon>Ascomycota</taxon>
        <taxon>Pezizomycotina</taxon>
        <taxon>Dothideomycetes</taxon>
        <taxon>Dothideomycetes incertae sedis</taxon>
        <taxon>Botryosphaeriales</taxon>
        <taxon>Botryosphaeriaceae</taxon>
        <taxon>Macrophomina</taxon>
    </lineage>
</organism>
<name>A0ABQ8GBD5_9PEZI</name>
<keyword evidence="2" id="KW-0472">Membrane</keyword>
<feature type="transmembrane region" description="Helical" evidence="2">
    <location>
        <begin position="32"/>
        <end position="52"/>
    </location>
</feature>
<dbReference type="EMBL" id="JAGTJR010000013">
    <property type="protein sequence ID" value="KAH7050283.1"/>
    <property type="molecule type" value="Genomic_DNA"/>
</dbReference>
<comment type="caution">
    <text evidence="3">The sequence shown here is derived from an EMBL/GenBank/DDBJ whole genome shotgun (WGS) entry which is preliminary data.</text>
</comment>
<feature type="region of interest" description="Disordered" evidence="1">
    <location>
        <begin position="363"/>
        <end position="394"/>
    </location>
</feature>
<evidence type="ECO:0000256" key="1">
    <source>
        <dbReference type="SAM" id="MobiDB-lite"/>
    </source>
</evidence>
<keyword evidence="4" id="KW-1185">Reference proteome</keyword>
<feature type="region of interest" description="Disordered" evidence="1">
    <location>
        <begin position="113"/>
        <end position="138"/>
    </location>
</feature>
<gene>
    <name evidence="3" type="ORF">B0J12DRAFT_740543</name>
</gene>
<keyword evidence="2" id="KW-0812">Transmembrane</keyword>
<feature type="transmembrane region" description="Helical" evidence="2">
    <location>
        <begin position="153"/>
        <end position="172"/>
    </location>
</feature>
<reference evidence="3 4" key="1">
    <citation type="journal article" date="2021" name="Nat. Commun.">
        <title>Genetic determinants of endophytism in the Arabidopsis root mycobiome.</title>
        <authorList>
            <person name="Mesny F."/>
            <person name="Miyauchi S."/>
            <person name="Thiergart T."/>
            <person name="Pickel B."/>
            <person name="Atanasova L."/>
            <person name="Karlsson M."/>
            <person name="Huettel B."/>
            <person name="Barry K.W."/>
            <person name="Haridas S."/>
            <person name="Chen C."/>
            <person name="Bauer D."/>
            <person name="Andreopoulos W."/>
            <person name="Pangilinan J."/>
            <person name="LaButti K."/>
            <person name="Riley R."/>
            <person name="Lipzen A."/>
            <person name="Clum A."/>
            <person name="Drula E."/>
            <person name="Henrissat B."/>
            <person name="Kohler A."/>
            <person name="Grigoriev I.V."/>
            <person name="Martin F.M."/>
            <person name="Hacquard S."/>
        </authorList>
    </citation>
    <scope>NUCLEOTIDE SEQUENCE [LARGE SCALE GENOMIC DNA]</scope>
    <source>
        <strain evidence="3 4">MPI-SDFR-AT-0080</strain>
    </source>
</reference>
<protein>
    <submittedName>
        <fullName evidence="3">Uncharacterized protein</fullName>
    </submittedName>
</protein>